<dbReference type="Pfam" id="PF11776">
    <property type="entry name" value="RcnB"/>
    <property type="match status" value="1"/>
</dbReference>
<dbReference type="EMBL" id="NGDO01000060">
    <property type="protein sequence ID" value="OTL95383.1"/>
    <property type="molecule type" value="Genomic_DNA"/>
</dbReference>
<protein>
    <recommendedName>
        <fullName evidence="4">RcnB family protein</fullName>
    </recommendedName>
</protein>
<evidence type="ECO:0000313" key="2">
    <source>
        <dbReference type="EMBL" id="OTL95383.1"/>
    </source>
</evidence>
<evidence type="ECO:0008006" key="4">
    <source>
        <dbReference type="Google" id="ProtNLM"/>
    </source>
</evidence>
<evidence type="ECO:0000313" key="3">
    <source>
        <dbReference type="Proteomes" id="UP000194767"/>
    </source>
</evidence>
<reference evidence="2 3" key="1">
    <citation type="submission" date="2017-05" db="EMBL/GenBank/DDBJ databases">
        <authorList>
            <person name="Kreiswirth B."/>
            <person name="Manca C."/>
            <person name="Chen L."/>
            <person name="Evans S."/>
            <person name="Fowler V."/>
            <person name="Patel R."/>
            <person name="Chambers H."/>
            <person name="Bonomo R."/>
            <person name="Paul V."/>
            <person name="Sankar J."/>
            <person name="Gaind R."/>
            <person name="Ray P."/>
            <person name="Gautam V."/>
            <person name="Biswal M."/>
            <person name="Datta S."/>
            <person name="Walia K."/>
            <person name="Adams M."/>
            <person name="Nelson K."/>
            <person name="Sutton G."/>
            <person name="Fouts D."/>
            <person name="Hujer K."/>
            <person name="Hujer A."/>
        </authorList>
    </citation>
    <scope>NUCLEOTIDE SEQUENCE [LARGE SCALE GENOMIC DNA]</scope>
    <source>
        <strain evidence="2 3">PR324</strain>
    </source>
</reference>
<dbReference type="InterPro" id="IPR024572">
    <property type="entry name" value="RcnB"/>
</dbReference>
<dbReference type="Proteomes" id="UP000194767">
    <property type="component" value="Unassembled WGS sequence"/>
</dbReference>
<accession>A0AB36LYX6</accession>
<evidence type="ECO:0000256" key="1">
    <source>
        <dbReference type="SAM" id="SignalP"/>
    </source>
</evidence>
<proteinExistence type="predicted"/>
<feature type="chain" id="PRO_5044258941" description="RcnB family protein" evidence="1">
    <location>
        <begin position="23"/>
        <end position="113"/>
    </location>
</feature>
<dbReference type="RefSeq" id="WP_017393472.1">
    <property type="nucleotide sequence ID" value="NZ_BKNX01000038.1"/>
</dbReference>
<name>A0AB36LYX6_ACINO</name>
<dbReference type="AlphaFoldDB" id="A0AB36LYX6"/>
<comment type="caution">
    <text evidence="2">The sequence shown here is derived from an EMBL/GenBank/DDBJ whole genome shotgun (WGS) entry which is preliminary data.</text>
</comment>
<keyword evidence="1" id="KW-0732">Signal</keyword>
<organism evidence="2 3">
    <name type="scientific">Acinetobacter nosocomialis</name>
    <dbReference type="NCBI Taxonomy" id="106654"/>
    <lineage>
        <taxon>Bacteria</taxon>
        <taxon>Pseudomonadati</taxon>
        <taxon>Pseudomonadota</taxon>
        <taxon>Gammaproteobacteria</taxon>
        <taxon>Moraxellales</taxon>
        <taxon>Moraxellaceae</taxon>
        <taxon>Acinetobacter</taxon>
        <taxon>Acinetobacter calcoaceticus/baumannii complex</taxon>
    </lineage>
</organism>
<dbReference type="Gene3D" id="3.10.450.160">
    <property type="entry name" value="inner membrane protein cigr"/>
    <property type="match status" value="1"/>
</dbReference>
<sequence length="113" mass="13355">MKKLTTAIVLSMSGLIASTAMAAPNDHDHDHDHHDNYRNHDVRPVKVIHKDDRANIWREGQVVPHEYQHPRYVIDYRTHDKLTKPGRFQKWYKVNGNYVLVNEQSHKIIKVIR</sequence>
<gene>
    <name evidence="2" type="ORF">B9X58_14695</name>
</gene>
<feature type="signal peptide" evidence="1">
    <location>
        <begin position="1"/>
        <end position="22"/>
    </location>
</feature>